<keyword evidence="3" id="KW-1185">Reference proteome</keyword>
<reference evidence="2" key="1">
    <citation type="journal article" date="2019" name="Environ. Microbiol.">
        <title>Fungal ecological strategies reflected in gene transcription - a case study of two litter decomposers.</title>
        <authorList>
            <person name="Barbi F."/>
            <person name="Kohler A."/>
            <person name="Barry K."/>
            <person name="Baskaran P."/>
            <person name="Daum C."/>
            <person name="Fauchery L."/>
            <person name="Ihrmark K."/>
            <person name="Kuo A."/>
            <person name="LaButti K."/>
            <person name="Lipzen A."/>
            <person name="Morin E."/>
            <person name="Grigoriev I.V."/>
            <person name="Henrissat B."/>
            <person name="Lindahl B."/>
            <person name="Martin F."/>
        </authorList>
    </citation>
    <scope>NUCLEOTIDE SEQUENCE</scope>
    <source>
        <strain evidence="2">JB14</strain>
    </source>
</reference>
<evidence type="ECO:0000313" key="3">
    <source>
        <dbReference type="Proteomes" id="UP000799118"/>
    </source>
</evidence>
<dbReference type="Proteomes" id="UP000799118">
    <property type="component" value="Unassembled WGS sequence"/>
</dbReference>
<keyword evidence="1" id="KW-1133">Transmembrane helix</keyword>
<proteinExistence type="predicted"/>
<name>A0A6A4H0Z1_9AGAR</name>
<feature type="transmembrane region" description="Helical" evidence="1">
    <location>
        <begin position="18"/>
        <end position="36"/>
    </location>
</feature>
<accession>A0A6A4H0Z1</accession>
<sequence length="119" mass="13987">MSSIIFGLSRFSNVDFRWLNFSFSQILELFSLYLYIRAFINLVYQYHIFDFFCQQFSVRLLIFVVGSLKVFVSRMSSSRMSIFIPHVSPRTSYVVRSTQSQFSQPSSTFPSAFPELFPE</sequence>
<organism evidence="2 3">
    <name type="scientific">Gymnopus androsaceus JB14</name>
    <dbReference type="NCBI Taxonomy" id="1447944"/>
    <lineage>
        <taxon>Eukaryota</taxon>
        <taxon>Fungi</taxon>
        <taxon>Dikarya</taxon>
        <taxon>Basidiomycota</taxon>
        <taxon>Agaricomycotina</taxon>
        <taxon>Agaricomycetes</taxon>
        <taxon>Agaricomycetidae</taxon>
        <taxon>Agaricales</taxon>
        <taxon>Marasmiineae</taxon>
        <taxon>Omphalotaceae</taxon>
        <taxon>Gymnopus</taxon>
    </lineage>
</organism>
<protein>
    <submittedName>
        <fullName evidence="2">Uncharacterized protein</fullName>
    </submittedName>
</protein>
<dbReference type="EMBL" id="ML769625">
    <property type="protein sequence ID" value="KAE9391416.1"/>
    <property type="molecule type" value="Genomic_DNA"/>
</dbReference>
<keyword evidence="1" id="KW-0472">Membrane</keyword>
<feature type="transmembrane region" description="Helical" evidence="1">
    <location>
        <begin position="56"/>
        <end position="72"/>
    </location>
</feature>
<dbReference type="AlphaFoldDB" id="A0A6A4H0Z1"/>
<evidence type="ECO:0000256" key="1">
    <source>
        <dbReference type="SAM" id="Phobius"/>
    </source>
</evidence>
<gene>
    <name evidence="2" type="ORF">BT96DRAFT_309843</name>
</gene>
<evidence type="ECO:0000313" key="2">
    <source>
        <dbReference type="EMBL" id="KAE9391416.1"/>
    </source>
</evidence>
<keyword evidence="1" id="KW-0812">Transmembrane</keyword>